<evidence type="ECO:0000256" key="1">
    <source>
        <dbReference type="SAM" id="MobiDB-lite"/>
    </source>
</evidence>
<evidence type="ECO:0000313" key="3">
    <source>
        <dbReference type="Proteomes" id="UP000077315"/>
    </source>
</evidence>
<accession>A0A167KY98</accession>
<dbReference type="Proteomes" id="UP000077315">
    <property type="component" value="Unassembled WGS sequence"/>
</dbReference>
<feature type="compositionally biased region" description="Low complexity" evidence="1">
    <location>
        <begin position="118"/>
        <end position="130"/>
    </location>
</feature>
<dbReference type="RefSeq" id="XP_018287199.1">
    <property type="nucleotide sequence ID" value="XM_018432298.1"/>
</dbReference>
<protein>
    <submittedName>
        <fullName evidence="2">Uncharacterized protein</fullName>
    </submittedName>
</protein>
<evidence type="ECO:0000313" key="2">
    <source>
        <dbReference type="EMBL" id="OAD69159.1"/>
    </source>
</evidence>
<dbReference type="InParanoid" id="A0A167KY98"/>
<feature type="region of interest" description="Disordered" evidence="1">
    <location>
        <begin position="107"/>
        <end position="139"/>
    </location>
</feature>
<name>A0A167KY98_PHYB8</name>
<dbReference type="EMBL" id="KV440992">
    <property type="protein sequence ID" value="OAD69159.1"/>
    <property type="molecule type" value="Genomic_DNA"/>
</dbReference>
<dbReference type="VEuPathDB" id="FungiDB:PHYBLDRAFT_149562"/>
<dbReference type="GeneID" id="28993204"/>
<organism evidence="2 3">
    <name type="scientific">Phycomyces blakesleeanus (strain ATCC 8743b / DSM 1359 / FGSC 10004 / NBRC 33097 / NRRL 1555)</name>
    <dbReference type="NCBI Taxonomy" id="763407"/>
    <lineage>
        <taxon>Eukaryota</taxon>
        <taxon>Fungi</taxon>
        <taxon>Fungi incertae sedis</taxon>
        <taxon>Mucoromycota</taxon>
        <taxon>Mucoromycotina</taxon>
        <taxon>Mucoromycetes</taxon>
        <taxon>Mucorales</taxon>
        <taxon>Phycomycetaceae</taxon>
        <taxon>Phycomyces</taxon>
    </lineage>
</organism>
<proteinExistence type="predicted"/>
<keyword evidence="3" id="KW-1185">Reference proteome</keyword>
<gene>
    <name evidence="2" type="ORF">PHYBLDRAFT_149562</name>
</gene>
<sequence>MNDTDNIIESLLLAIQLQLSVLRANQEQIKMDINSLGNEIMIKGSPKQNLSLFINISSGFVFKPVINISTLPSVQALGPRSSWGPYLHISPDAIKIGHPLQESVISGKTVKGGNSNKAARATTTTTTTTANDNSSNIDSAEQTNAGKIFALMQKRSQGIDNSDADLSSKSSCLNTVQVSLGDDHTIDEIYEKISEVNTFLRSGKTTITSEDIEAEASKAVEQALSPECYPVLDQLLQLYIQEEQLYEKYDKTQSTYFEANRHIIKSVVDYLRNQAEGKLITPGKIKIKVLRYISSQKLKRKKTGDQTAETNQVECLSQRRVQIQNKRALALETDREYFVKTYGEGLDDFLHADYMSDLETDCEVADNSSSADQVFGRFRSSWRSEKGDNFIEELDAIYQNIPKGSQTRSFDRKIFGRREKKLTNAKMKKLPS</sequence>
<reference evidence="3" key="1">
    <citation type="submission" date="2015-06" db="EMBL/GenBank/DDBJ databases">
        <title>Expansion of signal transduction pathways in fungi by whole-genome duplication.</title>
        <authorList>
            <consortium name="DOE Joint Genome Institute"/>
            <person name="Corrochano L.M."/>
            <person name="Kuo A."/>
            <person name="Marcet-Houben M."/>
            <person name="Polaino S."/>
            <person name="Salamov A."/>
            <person name="Villalobos J.M."/>
            <person name="Alvarez M.I."/>
            <person name="Avalos J."/>
            <person name="Benito E.P."/>
            <person name="Benoit I."/>
            <person name="Burger G."/>
            <person name="Camino L.P."/>
            <person name="Canovas D."/>
            <person name="Cerda-Olmedo E."/>
            <person name="Cheng J.-F."/>
            <person name="Dominguez A."/>
            <person name="Elias M."/>
            <person name="Eslava A.P."/>
            <person name="Glaser F."/>
            <person name="Grimwood J."/>
            <person name="Gutierrez G."/>
            <person name="Heitman J."/>
            <person name="Henrissat B."/>
            <person name="Iturriaga E.A."/>
            <person name="Lang B.F."/>
            <person name="Lavin J.L."/>
            <person name="Lee S."/>
            <person name="Li W."/>
            <person name="Lindquist E."/>
            <person name="Lopez-Garcia S."/>
            <person name="Luque E.M."/>
            <person name="Marcos A.T."/>
            <person name="Martin J."/>
            <person name="McCluskey K."/>
            <person name="Medina H.R."/>
            <person name="Miralles-Duran A."/>
            <person name="Miyazaki A."/>
            <person name="Munoz-Torres E."/>
            <person name="Oguiza J.A."/>
            <person name="Ohm R."/>
            <person name="Olmedo M."/>
            <person name="Orejas M."/>
            <person name="Ortiz-Castellanos L."/>
            <person name="Pisabarro A.G."/>
            <person name="Rodriguez-Romero J."/>
            <person name="Ruiz-Herrera J."/>
            <person name="Ruiz-Vazquez R."/>
            <person name="Sanz C."/>
            <person name="Schackwitz W."/>
            <person name="Schmutz J."/>
            <person name="Shahriari M."/>
            <person name="Shelest E."/>
            <person name="Silva-Franco F."/>
            <person name="Soanes D."/>
            <person name="Syed K."/>
            <person name="Tagua V.G."/>
            <person name="Talbot N.J."/>
            <person name="Thon M."/>
            <person name="De vries R.P."/>
            <person name="Wiebenga A."/>
            <person name="Yadav J.S."/>
            <person name="Braun E.L."/>
            <person name="Baker S."/>
            <person name="Garre V."/>
            <person name="Horwitz B."/>
            <person name="Torres-Martinez S."/>
            <person name="Idnurm A."/>
            <person name="Herrera-Estrella A."/>
            <person name="Gabaldon T."/>
            <person name="Grigoriev I.V."/>
        </authorList>
    </citation>
    <scope>NUCLEOTIDE SEQUENCE [LARGE SCALE GENOMIC DNA]</scope>
    <source>
        <strain evidence="3">NRRL 1555(-)</strain>
    </source>
</reference>
<dbReference type="AlphaFoldDB" id="A0A167KY98"/>